<dbReference type="PANTHER" id="PTHR30462">
    <property type="entry name" value="INTERMEMBRANE TRANSPORT PROTEIN PQIB-RELATED"/>
    <property type="match status" value="1"/>
</dbReference>
<dbReference type="Proteomes" id="UP000030665">
    <property type="component" value="Unassembled WGS sequence"/>
</dbReference>
<comment type="similarity">
    <text evidence="3">Belongs to the PqiA family.</text>
</comment>
<name>A0A077ZKM6_TRITR</name>
<evidence type="ECO:0000259" key="15">
    <source>
        <dbReference type="Pfam" id="PF02470"/>
    </source>
</evidence>
<dbReference type="NCBIfam" id="NF011683">
    <property type="entry name" value="PRK15103.1"/>
    <property type="match status" value="1"/>
</dbReference>
<dbReference type="AlphaFoldDB" id="A0A077ZKM6"/>
<keyword evidence="5" id="KW-0997">Cell inner membrane</keyword>
<dbReference type="Pfam" id="PF03886">
    <property type="entry name" value="ABC_trans_aux"/>
    <property type="match status" value="1"/>
</dbReference>
<keyword evidence="12" id="KW-0449">Lipoprotein</keyword>
<feature type="transmembrane region" description="Helical" evidence="14">
    <location>
        <begin position="96"/>
        <end position="123"/>
    </location>
</feature>
<dbReference type="Pfam" id="PF04403">
    <property type="entry name" value="PqiA"/>
    <property type="match status" value="2"/>
</dbReference>
<evidence type="ECO:0000259" key="16">
    <source>
        <dbReference type="Pfam" id="PF03886"/>
    </source>
</evidence>
<evidence type="ECO:0000256" key="13">
    <source>
        <dbReference type="SAM" id="Coils"/>
    </source>
</evidence>
<evidence type="ECO:0000256" key="2">
    <source>
        <dbReference type="ARBA" id="ARBA00004459"/>
    </source>
</evidence>
<evidence type="ECO:0000256" key="7">
    <source>
        <dbReference type="ARBA" id="ARBA00022729"/>
    </source>
</evidence>
<dbReference type="SUPFAM" id="SSF159594">
    <property type="entry name" value="XCC0632-like"/>
    <property type="match status" value="1"/>
</dbReference>
<dbReference type="InterPro" id="IPR003399">
    <property type="entry name" value="Mce/MlaD"/>
</dbReference>
<dbReference type="FunFam" id="3.40.50.10610:FF:000004">
    <property type="entry name" value="Putative lipoprotein YmbA"/>
    <property type="match status" value="1"/>
</dbReference>
<gene>
    <name evidence="17" type="ORF">TTRE_0000931001</name>
</gene>
<dbReference type="InterPro" id="IPR049736">
    <property type="entry name" value="PqiC"/>
</dbReference>
<keyword evidence="10" id="KW-0564">Palmitate</keyword>
<keyword evidence="4" id="KW-1003">Cell membrane</keyword>
<dbReference type="Gene3D" id="3.40.50.10610">
    <property type="entry name" value="ABC-type transport auxiliary lipoprotein component"/>
    <property type="match status" value="1"/>
</dbReference>
<feature type="coiled-coil region" evidence="13">
    <location>
        <begin position="763"/>
        <end position="790"/>
    </location>
</feature>
<proteinExistence type="inferred from homology"/>
<feature type="domain" description="ABC-type transport auxiliary lipoprotein component" evidence="16">
    <location>
        <begin position="883"/>
        <end position="1037"/>
    </location>
</feature>
<evidence type="ECO:0000256" key="4">
    <source>
        <dbReference type="ARBA" id="ARBA00022475"/>
    </source>
</evidence>
<reference evidence="17" key="2">
    <citation type="submission" date="2014-03" db="EMBL/GenBank/DDBJ databases">
        <title>The whipworm genome and dual-species transcriptomics of an intimate host-pathogen interaction.</title>
        <authorList>
            <person name="Foth B.J."/>
            <person name="Tsai I.J."/>
            <person name="Reid A.J."/>
            <person name="Bancroft A.J."/>
            <person name="Nichol S."/>
            <person name="Tracey A."/>
            <person name="Holroyd N."/>
            <person name="Cotton J.A."/>
            <person name="Stanley E.J."/>
            <person name="Zarowiecki M."/>
            <person name="Liu J.Z."/>
            <person name="Huckvale T."/>
            <person name="Cooper P.J."/>
            <person name="Grencis R.K."/>
            <person name="Berriman M."/>
        </authorList>
    </citation>
    <scope>NUCLEOTIDE SEQUENCE [LARGE SCALE GENOMIC DNA]</scope>
</reference>
<keyword evidence="6 14" id="KW-0812">Transmembrane</keyword>
<evidence type="ECO:0000313" key="18">
    <source>
        <dbReference type="Proteomes" id="UP000030665"/>
    </source>
</evidence>
<dbReference type="InterPro" id="IPR005586">
    <property type="entry name" value="ABC_trans_aux"/>
</dbReference>
<dbReference type="InterPro" id="IPR005219">
    <property type="entry name" value="PqiA-like_proteobact"/>
</dbReference>
<evidence type="ECO:0000256" key="3">
    <source>
        <dbReference type="ARBA" id="ARBA00007555"/>
    </source>
</evidence>
<evidence type="ECO:0000313" key="17">
    <source>
        <dbReference type="EMBL" id="CDW60906.1"/>
    </source>
</evidence>
<keyword evidence="7" id="KW-0732">Signal</keyword>
<dbReference type="PANTHER" id="PTHR30462:SF2">
    <property type="entry name" value="INTERMEMBRANE TRANSPORT PROTEIN PQIB"/>
    <property type="match status" value="1"/>
</dbReference>
<evidence type="ECO:0000256" key="14">
    <source>
        <dbReference type="SAM" id="Phobius"/>
    </source>
</evidence>
<evidence type="ECO:0000256" key="9">
    <source>
        <dbReference type="ARBA" id="ARBA00023136"/>
    </source>
</evidence>
<dbReference type="InterPro" id="IPR051800">
    <property type="entry name" value="PqiA-PqiB_transport"/>
</dbReference>
<evidence type="ECO:0000256" key="8">
    <source>
        <dbReference type="ARBA" id="ARBA00022989"/>
    </source>
</evidence>
<keyword evidence="11" id="KW-0998">Cell outer membrane</keyword>
<dbReference type="InterPro" id="IPR007498">
    <property type="entry name" value="PqiA-like"/>
</dbReference>
<keyword evidence="18" id="KW-1185">Reference proteome</keyword>
<dbReference type="NCBIfam" id="NF008070">
    <property type="entry name" value="PRK10807.1"/>
    <property type="match status" value="1"/>
</dbReference>
<evidence type="ECO:0000256" key="10">
    <source>
        <dbReference type="ARBA" id="ARBA00023139"/>
    </source>
</evidence>
<sequence>MCEHHHAAKHILCSQCDMLVALPRLEHGQKAACPRCGTTLTVAWDAPRQRPTAYALAALFMLLLSNLFPFVNMNVAGVTSEITLLEIPGVLFSEDYASLGTFFLLFVQLVPAFCLITILLLVNRAELPVRLKEQLARVLFQLKTWGMAEIFLAGVLVSFVKLMAYGSIGCVDRRWLWDDIAPMPELRQPLKPGVTGIRQGLRSCSCCTAILPADEPVCPRCSTKGYVRRRNSLQWTLALLVTSIMLYLPANILPIMVTDLLGSKMPSTILAGVILLWSEGSYPVAAVIFLASIMVPTLKMIAIAWLCWDAKGHGKRDSERMHLIYEVVEFVGRWSMIDVFVIAVLSALVRMGGLMSIYPAMGALIHQGPEVTLITANAEGIEGGKTTIKSRSVDVGVVESATLADDLTHVEIKARLNSGMEKLLHKDTVFWVVKPQIGREGISGLGTLLSGVYIELQPGAKGSKMDKYDLLDSPPLAPPDAKGIRVILDSKKAGQLSPGDPVLFRGYRVGSVETSTFDTQKRNISYQLFINAPYDRLVTNNVRFWKDSGIAVDLTSAGMRVEMGSLTTLLSGGVSFDVPEGLDLGQPVAPKTAFVLYDDQKSIQDSLYTDHIDYLMFFKDSVRGLQPGAPVEFRGIRLGTVSKVPFFAPNMRQTFNDDYRIPVLIRIEPERLKMQLGENADVVEHLGELLKRGLRGSLKTGNLVTGALYVDLDFYPNTPAITGIREFNGYQIIPTVSGGLAQIQQRLMEALDKINKLPLNPMIEQATSTLSESQRTMKNLQTTLDSMNKILASQSMQQLPTDMQSTLRELNRSMQGFQPGSAAYNKMVADMQRLDQVLRELQPVLKTLNEKTEEGETMKKWLVTIAALWLAGCSSGEINKNYYQLPVVQSGTQSTASQGNRLLWVEQVTVPDYLAGNGVVYQTSDVKYVIANNNLWASPLDQQLRNTLVANLSTQLPGWVVASQPLGSAQDTLNVTVTEFNGRYDGKVIVSGEWLLNHQGQLIKRPFRLEGVQTQDGYDEMVKVLAGVWSQEAASIAQEIKRLP</sequence>
<feature type="transmembrane region" description="Helical" evidence="14">
    <location>
        <begin position="233"/>
        <end position="253"/>
    </location>
</feature>
<evidence type="ECO:0000256" key="5">
    <source>
        <dbReference type="ARBA" id="ARBA00022519"/>
    </source>
</evidence>
<feature type="transmembrane region" description="Helical" evidence="14">
    <location>
        <begin position="284"/>
        <end position="308"/>
    </location>
</feature>
<dbReference type="NCBIfam" id="TIGR00155">
    <property type="entry name" value="pqiA_fam"/>
    <property type="match status" value="1"/>
</dbReference>
<protein>
    <submittedName>
        <fullName evidence="17">MCE and PqiA and DUF330 domain containing protein</fullName>
    </submittedName>
</protein>
<evidence type="ECO:0000256" key="6">
    <source>
        <dbReference type="ARBA" id="ARBA00022692"/>
    </source>
</evidence>
<reference evidence="17" key="1">
    <citation type="submission" date="2014-01" db="EMBL/GenBank/DDBJ databases">
        <authorList>
            <person name="Aslett M."/>
        </authorList>
    </citation>
    <scope>NUCLEOTIDE SEQUENCE</scope>
</reference>
<feature type="domain" description="Mce/MlaD" evidence="15">
    <location>
        <begin position="483"/>
        <end position="559"/>
    </location>
</feature>
<dbReference type="NCBIfam" id="NF033620">
    <property type="entry name" value="pqiC"/>
    <property type="match status" value="1"/>
</dbReference>
<dbReference type="EMBL" id="HG807537">
    <property type="protein sequence ID" value="CDW60906.1"/>
    <property type="molecule type" value="Genomic_DNA"/>
</dbReference>
<keyword evidence="8 14" id="KW-1133">Transmembrane helix</keyword>
<evidence type="ECO:0000256" key="1">
    <source>
        <dbReference type="ARBA" id="ARBA00004429"/>
    </source>
</evidence>
<feature type="transmembrane region" description="Helical" evidence="14">
    <location>
        <begin position="53"/>
        <end position="76"/>
    </location>
</feature>
<evidence type="ECO:0000256" key="12">
    <source>
        <dbReference type="ARBA" id="ARBA00023288"/>
    </source>
</evidence>
<dbReference type="OrthoDB" id="10064023at2759"/>
<feature type="domain" description="Mce/MlaD" evidence="15">
    <location>
        <begin position="368"/>
        <end position="459"/>
    </location>
</feature>
<evidence type="ECO:0000256" key="11">
    <source>
        <dbReference type="ARBA" id="ARBA00023237"/>
    </source>
</evidence>
<comment type="subcellular location">
    <subcellularLocation>
        <location evidence="1">Cell inner membrane</location>
        <topology evidence="1">Multi-pass membrane protein</topology>
    </subcellularLocation>
    <subcellularLocation>
        <location evidence="2">Cell outer membrane</location>
        <topology evidence="2">Lipid-anchor</topology>
    </subcellularLocation>
</comment>
<keyword evidence="13" id="KW-0175">Coiled coil</keyword>
<feature type="domain" description="Mce/MlaD" evidence="15">
    <location>
        <begin position="614"/>
        <end position="714"/>
    </location>
</feature>
<dbReference type="Pfam" id="PF02470">
    <property type="entry name" value="MlaD"/>
    <property type="match status" value="3"/>
</dbReference>
<organism evidence="17 18">
    <name type="scientific">Trichuris trichiura</name>
    <name type="common">Whipworm</name>
    <name type="synonym">Trichocephalus trichiurus</name>
    <dbReference type="NCBI Taxonomy" id="36087"/>
    <lineage>
        <taxon>Eukaryota</taxon>
        <taxon>Metazoa</taxon>
        <taxon>Ecdysozoa</taxon>
        <taxon>Nematoda</taxon>
        <taxon>Enoplea</taxon>
        <taxon>Dorylaimia</taxon>
        <taxon>Trichinellida</taxon>
        <taxon>Trichuridae</taxon>
        <taxon>Trichuris</taxon>
    </lineage>
</organism>
<dbReference type="GO" id="GO:0005886">
    <property type="term" value="C:plasma membrane"/>
    <property type="evidence" value="ECO:0007669"/>
    <property type="project" value="UniProtKB-SubCell"/>
</dbReference>
<feature type="transmembrane region" description="Helical" evidence="14">
    <location>
        <begin position="339"/>
        <end position="361"/>
    </location>
</feature>
<accession>A0A077ZKM6</accession>
<keyword evidence="9 14" id="KW-0472">Membrane</keyword>